<evidence type="ECO:0000313" key="6">
    <source>
        <dbReference type="EMBL" id="CEQ41355.1"/>
    </source>
</evidence>
<protein>
    <submittedName>
        <fullName evidence="6">SPOSA6832_03049-mRNA-1:cds</fullName>
    </submittedName>
</protein>
<reference evidence="7" key="1">
    <citation type="submission" date="2015-02" db="EMBL/GenBank/DDBJ databases">
        <authorList>
            <person name="Gon?alves P."/>
        </authorList>
    </citation>
    <scope>NUCLEOTIDE SEQUENCE [LARGE SCALE GENOMIC DNA]</scope>
</reference>
<dbReference type="OrthoDB" id="128536at2759"/>
<dbReference type="AlphaFoldDB" id="A0A0D6EP34"/>
<accession>A0A0D6EP34</accession>
<feature type="region of interest" description="Disordered" evidence="5">
    <location>
        <begin position="1"/>
        <end position="22"/>
    </location>
</feature>
<evidence type="ECO:0000256" key="5">
    <source>
        <dbReference type="SAM" id="MobiDB-lite"/>
    </source>
</evidence>
<dbReference type="GO" id="GO:0008033">
    <property type="term" value="P:tRNA processing"/>
    <property type="evidence" value="ECO:0007669"/>
    <property type="project" value="UniProtKB-KW"/>
</dbReference>
<keyword evidence="7" id="KW-1185">Reference proteome</keyword>
<organism evidence="6 7">
    <name type="scientific">Sporidiobolus salmonicolor</name>
    <name type="common">Yeast-like fungus</name>
    <name type="synonym">Sporobolomyces salmonicolor</name>
    <dbReference type="NCBI Taxonomy" id="5005"/>
    <lineage>
        <taxon>Eukaryota</taxon>
        <taxon>Fungi</taxon>
        <taxon>Dikarya</taxon>
        <taxon>Basidiomycota</taxon>
        <taxon>Pucciniomycotina</taxon>
        <taxon>Microbotryomycetes</taxon>
        <taxon>Sporidiobolales</taxon>
        <taxon>Sporidiobolaceae</taxon>
        <taxon>Sporobolomyces</taxon>
    </lineage>
</organism>
<evidence type="ECO:0000256" key="3">
    <source>
        <dbReference type="ARBA" id="ARBA00022833"/>
    </source>
</evidence>
<dbReference type="InterPro" id="IPR007175">
    <property type="entry name" value="Rpr2/Snm1/Rpp21"/>
</dbReference>
<keyword evidence="2" id="KW-0479">Metal-binding</keyword>
<dbReference type="EMBL" id="CENE01000013">
    <property type="protein sequence ID" value="CEQ41355.1"/>
    <property type="molecule type" value="Genomic_DNA"/>
</dbReference>
<comment type="similarity">
    <text evidence="4">Belongs to the eukaryotic/archaeal RNase P protein component 4 family.</text>
</comment>
<dbReference type="PANTHER" id="PTHR14742">
    <property type="entry name" value="RIBONUCLEASE P SUBUNIT P21"/>
    <property type="match status" value="1"/>
</dbReference>
<dbReference type="Proteomes" id="UP000243876">
    <property type="component" value="Unassembled WGS sequence"/>
</dbReference>
<keyword evidence="1" id="KW-0819">tRNA processing</keyword>
<dbReference type="GO" id="GO:0005655">
    <property type="term" value="C:nucleolar ribonuclease P complex"/>
    <property type="evidence" value="ECO:0007669"/>
    <property type="project" value="TreeGrafter"/>
</dbReference>
<proteinExistence type="inferred from homology"/>
<feature type="region of interest" description="Disordered" evidence="5">
    <location>
        <begin position="41"/>
        <end position="119"/>
    </location>
</feature>
<feature type="compositionally biased region" description="Basic and acidic residues" evidence="5">
    <location>
        <begin position="84"/>
        <end position="95"/>
    </location>
</feature>
<name>A0A0D6EP34_SPOSA</name>
<evidence type="ECO:0000256" key="1">
    <source>
        <dbReference type="ARBA" id="ARBA00022694"/>
    </source>
</evidence>
<gene>
    <name evidence="6" type="primary">SPOSA6832_03049</name>
</gene>
<evidence type="ECO:0000256" key="4">
    <source>
        <dbReference type="ARBA" id="ARBA00038402"/>
    </source>
</evidence>
<sequence>MPKKSRQTAADPTAATPVPSRDALQRLSYLYQASVLLNTVVPSVDDASHRRKRKKIDTGKRNSVGAGQRERERVAEGAIGGTGKEQEACEMHVEQPAEGGSREGTSAGAPAHQPLRHPRKLDKALEPVSKHLVRTMNEVAKKATVRMDPTVKRTLCKGCSLVLVPGVTSSRRFPTPPHALPLSDSTPPPASVLRSKRERREARQARPPVFFEREGHVTIAGDEVLKADEYTAS</sequence>
<dbReference type="GO" id="GO:0046872">
    <property type="term" value="F:metal ion binding"/>
    <property type="evidence" value="ECO:0007669"/>
    <property type="project" value="UniProtKB-KW"/>
</dbReference>
<dbReference type="PANTHER" id="PTHR14742:SF0">
    <property type="entry name" value="RIBONUCLEASE P PROTEIN SUBUNIT P21"/>
    <property type="match status" value="1"/>
</dbReference>
<evidence type="ECO:0000313" key="7">
    <source>
        <dbReference type="Proteomes" id="UP000243876"/>
    </source>
</evidence>
<dbReference type="Pfam" id="PF04032">
    <property type="entry name" value="Rpr2"/>
    <property type="match status" value="1"/>
</dbReference>
<feature type="compositionally biased region" description="Low complexity" evidence="5">
    <location>
        <begin position="8"/>
        <end position="19"/>
    </location>
</feature>
<dbReference type="Gene3D" id="6.20.50.20">
    <property type="match status" value="1"/>
</dbReference>
<keyword evidence="3" id="KW-0862">Zinc</keyword>
<feature type="region of interest" description="Disordered" evidence="5">
    <location>
        <begin position="174"/>
        <end position="210"/>
    </location>
</feature>
<evidence type="ECO:0000256" key="2">
    <source>
        <dbReference type="ARBA" id="ARBA00022723"/>
    </source>
</evidence>